<reference evidence="1" key="2">
    <citation type="submission" date="2025-08" db="UniProtKB">
        <authorList>
            <consortium name="Ensembl"/>
        </authorList>
    </citation>
    <scope>IDENTIFICATION</scope>
</reference>
<evidence type="ECO:0000313" key="1">
    <source>
        <dbReference type="Ensembl" id="ENSBGRP00000023322.1"/>
    </source>
</evidence>
<dbReference type="Proteomes" id="UP000694520">
    <property type="component" value="Chromosome X"/>
</dbReference>
<dbReference type="Ensembl" id="ENSBGRT00000026897.1">
    <property type="protein sequence ID" value="ENSBGRP00000023322.1"/>
    <property type="gene ID" value="ENSBGRG00000014636.1"/>
</dbReference>
<sequence length="63" mass="7495">MSCYHHKVTRKTPQPRRVPMWCASGVKGRKKTLCPRRYRGSVKAWNMTMRVRRPLKGTLRKII</sequence>
<name>A0A8C0ACB1_BOSMU</name>
<reference evidence="1" key="3">
    <citation type="submission" date="2025-09" db="UniProtKB">
        <authorList>
            <consortium name="Ensembl"/>
        </authorList>
    </citation>
    <scope>IDENTIFICATION</scope>
</reference>
<reference evidence="1" key="1">
    <citation type="submission" date="2019-05" db="EMBL/GenBank/DDBJ databases">
        <authorList>
            <person name="Zhang S."/>
            <person name="Liu J."/>
        </authorList>
    </citation>
    <scope>NUCLEOTIDE SEQUENCE [LARGE SCALE GENOMIC DNA]</scope>
</reference>
<dbReference type="AlphaFoldDB" id="A0A8C0ACB1"/>
<protein>
    <submittedName>
        <fullName evidence="1">Uncharacterized protein</fullName>
    </submittedName>
</protein>
<keyword evidence="2" id="KW-1185">Reference proteome</keyword>
<evidence type="ECO:0000313" key="2">
    <source>
        <dbReference type="Proteomes" id="UP000694520"/>
    </source>
</evidence>
<dbReference type="GeneTree" id="ENSGT01110000267524"/>
<accession>A0A8C0ACB1</accession>
<organism evidence="1 2">
    <name type="scientific">Bos mutus grunniens</name>
    <name type="common">Wild yak</name>
    <name type="synonym">Bos grunniens</name>
    <dbReference type="NCBI Taxonomy" id="30521"/>
    <lineage>
        <taxon>Eukaryota</taxon>
        <taxon>Metazoa</taxon>
        <taxon>Chordata</taxon>
        <taxon>Craniata</taxon>
        <taxon>Vertebrata</taxon>
        <taxon>Euteleostomi</taxon>
        <taxon>Mammalia</taxon>
        <taxon>Eutheria</taxon>
        <taxon>Laurasiatheria</taxon>
        <taxon>Artiodactyla</taxon>
        <taxon>Ruminantia</taxon>
        <taxon>Pecora</taxon>
        <taxon>Bovidae</taxon>
        <taxon>Bovinae</taxon>
        <taxon>Bos</taxon>
    </lineage>
</organism>
<proteinExistence type="predicted"/>